<keyword evidence="3" id="KW-1185">Reference proteome</keyword>
<dbReference type="OrthoDB" id="129809at2759"/>
<evidence type="ECO:0000313" key="3">
    <source>
        <dbReference type="Proteomes" id="UP001165121"/>
    </source>
</evidence>
<feature type="compositionally biased region" description="Polar residues" evidence="1">
    <location>
        <begin position="149"/>
        <end position="163"/>
    </location>
</feature>
<evidence type="ECO:0000313" key="2">
    <source>
        <dbReference type="EMBL" id="GMF20484.1"/>
    </source>
</evidence>
<dbReference type="AlphaFoldDB" id="A0A9W6TUV4"/>
<proteinExistence type="predicted"/>
<dbReference type="Proteomes" id="UP001165121">
    <property type="component" value="Unassembled WGS sequence"/>
</dbReference>
<reference evidence="2" key="1">
    <citation type="submission" date="2023-04" db="EMBL/GenBank/DDBJ databases">
        <title>Phytophthora fragariaefolia NBRC 109709.</title>
        <authorList>
            <person name="Ichikawa N."/>
            <person name="Sato H."/>
            <person name="Tonouchi N."/>
        </authorList>
    </citation>
    <scope>NUCLEOTIDE SEQUENCE</scope>
    <source>
        <strain evidence="2">NBRC 109709</strain>
    </source>
</reference>
<protein>
    <submittedName>
        <fullName evidence="2">Unnamed protein product</fullName>
    </submittedName>
</protein>
<organism evidence="2 3">
    <name type="scientific">Phytophthora fragariaefolia</name>
    <dbReference type="NCBI Taxonomy" id="1490495"/>
    <lineage>
        <taxon>Eukaryota</taxon>
        <taxon>Sar</taxon>
        <taxon>Stramenopiles</taxon>
        <taxon>Oomycota</taxon>
        <taxon>Peronosporomycetes</taxon>
        <taxon>Peronosporales</taxon>
        <taxon>Peronosporaceae</taxon>
        <taxon>Phytophthora</taxon>
    </lineage>
</organism>
<evidence type="ECO:0000256" key="1">
    <source>
        <dbReference type="SAM" id="MobiDB-lite"/>
    </source>
</evidence>
<gene>
    <name evidence="2" type="ORF">Pfra01_000246700</name>
</gene>
<accession>A0A9W6TUV4</accession>
<feature type="region of interest" description="Disordered" evidence="1">
    <location>
        <begin position="106"/>
        <end position="167"/>
    </location>
</feature>
<dbReference type="EMBL" id="BSXT01000197">
    <property type="protein sequence ID" value="GMF20484.1"/>
    <property type="molecule type" value="Genomic_DNA"/>
</dbReference>
<feature type="region of interest" description="Disordered" evidence="1">
    <location>
        <begin position="188"/>
        <end position="221"/>
    </location>
</feature>
<feature type="compositionally biased region" description="Basic and acidic residues" evidence="1">
    <location>
        <begin position="137"/>
        <end position="146"/>
    </location>
</feature>
<comment type="caution">
    <text evidence="2">The sequence shown here is derived from an EMBL/GenBank/DDBJ whole genome shotgun (WGS) entry which is preliminary data.</text>
</comment>
<name>A0A9W6TUV4_9STRA</name>
<sequence length="221" mass="23631">MEVGVISKDQDEVQSRQIKRELQTPASRRLVVRSLLMPSVREFDFQPRDPAEAVRQAVACFAAIKYLYHKSSNSYAGKADTAHCALGAPPVSASYHTLREVAVARGQPRGVGADPAALQPIARKREATDDAVASPRGDVDLSDQKRLRSQGNPAGGTPQTPMRFQSGGYLSTLPDVVYAHGTDVSLEYAPHDSGDSPAGRATRETGIVLPQSPRPMSGAVA</sequence>